<keyword evidence="2" id="KW-1185">Reference proteome</keyword>
<evidence type="ECO:0000313" key="1">
    <source>
        <dbReference type="EMBL" id="TCV88059.1"/>
    </source>
</evidence>
<dbReference type="AlphaFoldDB" id="A0A4V2W2H3"/>
<accession>A0A4V2W2H3</accession>
<dbReference type="Proteomes" id="UP000295367">
    <property type="component" value="Unassembled WGS sequence"/>
</dbReference>
<name>A0A4V2W2H3_9PROT</name>
<sequence>MSDRELEALGEPDLQIAGLRVWVHGRQFPQLQDYWDGNWLRVTAYCSYPQSSVCVHGSFVHLGEIHGLHREVEALHQTLQGQAELRCIEPNLGVELQAQTGGHIRVKISITPDHMTESHSYTDGFDQTYLPPIIGGCKAILDKFPLREPEALQR</sequence>
<organism evidence="1 2">
    <name type="scientific">Sulfurirhabdus autotrophica</name>
    <dbReference type="NCBI Taxonomy" id="1706046"/>
    <lineage>
        <taxon>Bacteria</taxon>
        <taxon>Pseudomonadati</taxon>
        <taxon>Pseudomonadota</taxon>
        <taxon>Betaproteobacteria</taxon>
        <taxon>Nitrosomonadales</taxon>
        <taxon>Sulfuricellaceae</taxon>
        <taxon>Sulfurirhabdus</taxon>
    </lineage>
</organism>
<gene>
    <name evidence="1" type="ORF">EDC63_10416</name>
</gene>
<evidence type="ECO:0000313" key="2">
    <source>
        <dbReference type="Proteomes" id="UP000295367"/>
    </source>
</evidence>
<dbReference type="InterPro" id="IPR056510">
    <property type="entry name" value="WapI"/>
</dbReference>
<dbReference type="Pfam" id="PF24716">
    <property type="entry name" value="WapI"/>
    <property type="match status" value="1"/>
</dbReference>
<dbReference type="RefSeq" id="WP_189836490.1">
    <property type="nucleotide sequence ID" value="NZ_BHVT01000019.1"/>
</dbReference>
<comment type="caution">
    <text evidence="1">The sequence shown here is derived from an EMBL/GenBank/DDBJ whole genome shotgun (WGS) entry which is preliminary data.</text>
</comment>
<protein>
    <submittedName>
        <fullName evidence="1">Uncharacterized protein</fullName>
    </submittedName>
</protein>
<dbReference type="EMBL" id="SMCO01000004">
    <property type="protein sequence ID" value="TCV88059.1"/>
    <property type="molecule type" value="Genomic_DNA"/>
</dbReference>
<proteinExistence type="predicted"/>
<reference evidence="1 2" key="1">
    <citation type="submission" date="2019-03" db="EMBL/GenBank/DDBJ databases">
        <title>Genomic Encyclopedia of Type Strains, Phase IV (KMG-IV): sequencing the most valuable type-strain genomes for metagenomic binning, comparative biology and taxonomic classification.</title>
        <authorList>
            <person name="Goeker M."/>
        </authorList>
    </citation>
    <scope>NUCLEOTIDE SEQUENCE [LARGE SCALE GENOMIC DNA]</scope>
    <source>
        <strain evidence="1 2">DSM 100309</strain>
    </source>
</reference>